<organism evidence="2 3">
    <name type="scientific">Winogradskyella aquimaris</name>
    <dbReference type="NCBI Taxonomy" id="864074"/>
    <lineage>
        <taxon>Bacteria</taxon>
        <taxon>Pseudomonadati</taxon>
        <taxon>Bacteroidota</taxon>
        <taxon>Flavobacteriia</taxon>
        <taxon>Flavobacteriales</taxon>
        <taxon>Flavobacteriaceae</taxon>
        <taxon>Winogradskyella</taxon>
    </lineage>
</organism>
<comment type="caution">
    <text evidence="2">The sequence shown here is derived from an EMBL/GenBank/DDBJ whole genome shotgun (WGS) entry which is preliminary data.</text>
</comment>
<keyword evidence="1" id="KW-0472">Membrane</keyword>
<proteinExistence type="predicted"/>
<keyword evidence="1" id="KW-0812">Transmembrane</keyword>
<evidence type="ECO:0000313" key="3">
    <source>
        <dbReference type="Proteomes" id="UP001285855"/>
    </source>
</evidence>
<dbReference type="Proteomes" id="UP001285855">
    <property type="component" value="Unassembled WGS sequence"/>
</dbReference>
<keyword evidence="1" id="KW-1133">Transmembrane helix</keyword>
<evidence type="ECO:0000256" key="1">
    <source>
        <dbReference type="SAM" id="Phobius"/>
    </source>
</evidence>
<evidence type="ECO:0000313" key="2">
    <source>
        <dbReference type="EMBL" id="MDY2587949.1"/>
    </source>
</evidence>
<dbReference type="Pfam" id="PF19578">
    <property type="entry name" value="DUF6090"/>
    <property type="match status" value="1"/>
</dbReference>
<protein>
    <submittedName>
        <fullName evidence="2">DUF6090 family protein</fullName>
    </submittedName>
</protein>
<keyword evidence="3" id="KW-1185">Reference proteome</keyword>
<accession>A0ABU5ENB3</accession>
<dbReference type="InterPro" id="IPR045749">
    <property type="entry name" value="DUF6090"/>
</dbReference>
<name>A0ABU5ENB3_9FLAO</name>
<sequence>MIKFFRLLRQRLLSEGKTGKYFKYAIGEIILVVIGILIALQINNWNENRKDRIVEQILYKSLISSLESDLKDVNDKILIVDKALNAQNIFITISFEKIKERYDINQIVDLLYAVSESSRSFFPNYGLYNKITNNNNIDLIQSNELQIKIIELYEQYYKRYNDLDLNIEQQSLFSLNTNFFSKIQNYATDYGRYKITFEILGKHYDQLNEECRKINILTILTHESMIRCKNEIESLLSELRKTSNQ</sequence>
<dbReference type="EMBL" id="JAXDAE010000012">
    <property type="protein sequence ID" value="MDY2587949.1"/>
    <property type="molecule type" value="Genomic_DNA"/>
</dbReference>
<feature type="transmembrane region" description="Helical" evidence="1">
    <location>
        <begin position="21"/>
        <end position="42"/>
    </location>
</feature>
<gene>
    <name evidence="2" type="ORF">SNF14_11415</name>
</gene>
<dbReference type="RefSeq" id="WP_320556302.1">
    <property type="nucleotide sequence ID" value="NZ_JAXDAE010000012.1"/>
</dbReference>
<reference evidence="2 3" key="1">
    <citation type="submission" date="2023-11" db="EMBL/GenBank/DDBJ databases">
        <title>Winogradskyella pelagius sp. nov., isolated from coastal sediment.</title>
        <authorList>
            <person name="Li F."/>
        </authorList>
    </citation>
    <scope>NUCLEOTIDE SEQUENCE [LARGE SCALE GENOMIC DNA]</scope>
    <source>
        <strain evidence="2 3">KCTC 23502</strain>
    </source>
</reference>